<dbReference type="GO" id="GO:0031177">
    <property type="term" value="F:phosphopantetheine binding"/>
    <property type="evidence" value="ECO:0007669"/>
    <property type="project" value="TreeGrafter"/>
</dbReference>
<proteinExistence type="predicted"/>
<dbReference type="SUPFAM" id="SSF52777">
    <property type="entry name" value="CoA-dependent acyltransferases"/>
    <property type="match status" value="1"/>
</dbReference>
<feature type="domain" description="Condensation" evidence="1">
    <location>
        <begin position="1"/>
        <end position="136"/>
    </location>
</feature>
<dbReference type="InterPro" id="IPR001242">
    <property type="entry name" value="Condensation_dom"/>
</dbReference>
<dbReference type="InterPro" id="IPR023213">
    <property type="entry name" value="CAT-like_dom_sf"/>
</dbReference>
<dbReference type="PANTHER" id="PTHR45527:SF1">
    <property type="entry name" value="FATTY ACID SYNTHASE"/>
    <property type="match status" value="1"/>
</dbReference>
<sequence length="137" mass="15478">MWVLWQMDPQGGAYNLPGAVRLTGQLDESALEQAFASLLARHQSLTTVFEVQPDDSLLQVHRPVGEALIERVDLRQWDEAECEAKVRAEAEAESLRPFDLAQGPLLRVRLLRLAEQEHVLLLTLHHIVSDGWSMKTC</sequence>
<accession>A0AAU7BFW7</accession>
<dbReference type="EMBL" id="CP157179">
    <property type="protein sequence ID" value="XBG31363.1"/>
    <property type="molecule type" value="Genomic_DNA"/>
</dbReference>
<reference evidence="2" key="2">
    <citation type="submission" date="2024-05" db="EMBL/GenBank/DDBJ databases">
        <authorList>
            <person name="Mellies J."/>
            <person name="Newton I."/>
        </authorList>
    </citation>
    <scope>NUCLEOTIDE SEQUENCE</scope>
    <source>
        <strain evidence="2">13.2</strain>
    </source>
</reference>
<reference evidence="2" key="1">
    <citation type="journal article" date="2019" name="Microbiol. Resour. Announc.">
        <title>Draft Genome Sequences of Five Environmental Bacterial Isolates That Degrade Polyethylene Terephthalate Plastic.</title>
        <authorList>
            <person name="Leon-Zayas R."/>
            <person name="Roberts C."/>
            <person name="Vague M."/>
            <person name="Mellies J.L."/>
        </authorList>
    </citation>
    <scope>NUCLEOTIDE SEQUENCE</scope>
    <source>
        <strain evidence="2">13.2</strain>
    </source>
</reference>
<gene>
    <name evidence="2" type="ORF">ABH853_24005</name>
</gene>
<name>A0AAU7BFW7_9PSED</name>
<evidence type="ECO:0000259" key="1">
    <source>
        <dbReference type="Pfam" id="PF00668"/>
    </source>
</evidence>
<protein>
    <submittedName>
        <fullName evidence="2">Condensation domain-containing protein</fullName>
    </submittedName>
</protein>
<dbReference type="Pfam" id="PF00668">
    <property type="entry name" value="Condensation"/>
    <property type="match status" value="1"/>
</dbReference>
<organism evidence="2">
    <name type="scientific">Pseudomonas sp. 13.2</name>
    <dbReference type="NCBI Taxonomy" id="3144665"/>
    <lineage>
        <taxon>Bacteria</taxon>
        <taxon>Pseudomonadati</taxon>
        <taxon>Pseudomonadota</taxon>
        <taxon>Gammaproteobacteria</taxon>
        <taxon>Pseudomonadales</taxon>
        <taxon>Pseudomonadaceae</taxon>
        <taxon>Pseudomonas</taxon>
    </lineage>
</organism>
<dbReference type="GO" id="GO:0005829">
    <property type="term" value="C:cytosol"/>
    <property type="evidence" value="ECO:0007669"/>
    <property type="project" value="TreeGrafter"/>
</dbReference>
<dbReference type="GO" id="GO:0043041">
    <property type="term" value="P:amino acid activation for nonribosomal peptide biosynthetic process"/>
    <property type="evidence" value="ECO:0007669"/>
    <property type="project" value="TreeGrafter"/>
</dbReference>
<dbReference type="GO" id="GO:0009366">
    <property type="term" value="C:enterobactin synthetase complex"/>
    <property type="evidence" value="ECO:0007669"/>
    <property type="project" value="TreeGrafter"/>
</dbReference>
<evidence type="ECO:0000313" key="2">
    <source>
        <dbReference type="EMBL" id="XBG31363.1"/>
    </source>
</evidence>
<dbReference type="GO" id="GO:0047527">
    <property type="term" value="F:2,3-dihydroxybenzoate-serine ligase activity"/>
    <property type="evidence" value="ECO:0007669"/>
    <property type="project" value="TreeGrafter"/>
</dbReference>
<dbReference type="Gene3D" id="3.30.559.10">
    <property type="entry name" value="Chloramphenicol acetyltransferase-like domain"/>
    <property type="match status" value="1"/>
</dbReference>
<dbReference type="PANTHER" id="PTHR45527">
    <property type="entry name" value="NONRIBOSOMAL PEPTIDE SYNTHETASE"/>
    <property type="match status" value="1"/>
</dbReference>
<dbReference type="GO" id="GO:0009239">
    <property type="term" value="P:enterobactin biosynthetic process"/>
    <property type="evidence" value="ECO:0007669"/>
    <property type="project" value="TreeGrafter"/>
</dbReference>
<dbReference type="AlphaFoldDB" id="A0AAU7BFW7"/>